<accession>A0A1K2HRC0</accession>
<proteinExistence type="predicted"/>
<dbReference type="GO" id="GO:0008198">
    <property type="term" value="F:ferrous iron binding"/>
    <property type="evidence" value="ECO:0007669"/>
    <property type="project" value="TreeGrafter"/>
</dbReference>
<gene>
    <name evidence="1" type="ORF">SAMN02745887_03475</name>
</gene>
<dbReference type="InterPro" id="IPR036762">
    <property type="entry name" value="IscX-like_sf"/>
</dbReference>
<dbReference type="RefSeq" id="WP_072429951.1">
    <property type="nucleotide sequence ID" value="NZ_FPKR01000015.1"/>
</dbReference>
<dbReference type="PANTHER" id="PTHR37532">
    <property type="entry name" value="PROTEIN ISCX"/>
    <property type="match status" value="1"/>
</dbReference>
<dbReference type="Pfam" id="PF04384">
    <property type="entry name" value="Fe-S_assembly"/>
    <property type="match status" value="1"/>
</dbReference>
<protein>
    <submittedName>
        <fullName evidence="1">FeS assembly protein IscX</fullName>
    </submittedName>
</protein>
<name>A0A1K2HRC0_9NEIS</name>
<dbReference type="OrthoDB" id="9800346at2"/>
<reference evidence="1 2" key="1">
    <citation type="submission" date="2016-11" db="EMBL/GenBank/DDBJ databases">
        <authorList>
            <person name="Jaros S."/>
            <person name="Januszkiewicz K."/>
            <person name="Wedrychowicz H."/>
        </authorList>
    </citation>
    <scope>NUCLEOTIDE SEQUENCE [LARGE SCALE GENOMIC DNA]</scope>
    <source>
        <strain evidence="1 2">DSM 18899</strain>
    </source>
</reference>
<evidence type="ECO:0000313" key="1">
    <source>
        <dbReference type="EMBL" id="SFZ79261.1"/>
    </source>
</evidence>
<dbReference type="SUPFAM" id="SSF140319">
    <property type="entry name" value="IscX-like"/>
    <property type="match status" value="1"/>
</dbReference>
<sequence>MKWTDSREIAIALYDKFPELDPKTIRFTDLMQWVLDLDGFDDDPAHCGEKILEAIQLNWMDEAE</sequence>
<dbReference type="Gene3D" id="1.10.10.600">
    <property type="entry name" value="IscX-like"/>
    <property type="match status" value="1"/>
</dbReference>
<dbReference type="EMBL" id="FPKR01000015">
    <property type="protein sequence ID" value="SFZ79261.1"/>
    <property type="molecule type" value="Genomic_DNA"/>
</dbReference>
<dbReference type="GO" id="GO:0016226">
    <property type="term" value="P:iron-sulfur cluster assembly"/>
    <property type="evidence" value="ECO:0007669"/>
    <property type="project" value="UniProtKB-UniRule"/>
</dbReference>
<dbReference type="GO" id="GO:0005829">
    <property type="term" value="C:cytosol"/>
    <property type="evidence" value="ECO:0007669"/>
    <property type="project" value="TreeGrafter"/>
</dbReference>
<dbReference type="InterPro" id="IPR007479">
    <property type="entry name" value="ISC_FeS_clus_asmbl_IscsX"/>
</dbReference>
<organism evidence="1 2">
    <name type="scientific">Chitinimonas taiwanensis DSM 18899</name>
    <dbReference type="NCBI Taxonomy" id="1121279"/>
    <lineage>
        <taxon>Bacteria</taxon>
        <taxon>Pseudomonadati</taxon>
        <taxon>Pseudomonadota</taxon>
        <taxon>Betaproteobacteria</taxon>
        <taxon>Neisseriales</taxon>
        <taxon>Chitinibacteraceae</taxon>
        <taxon>Chitinimonas</taxon>
    </lineage>
</organism>
<dbReference type="STRING" id="1121279.SAMN02745887_03475"/>
<dbReference type="NCBIfam" id="TIGR03412">
    <property type="entry name" value="iscX_yfhJ"/>
    <property type="match status" value="1"/>
</dbReference>
<dbReference type="PANTHER" id="PTHR37532:SF1">
    <property type="entry name" value="PROTEIN ISCX"/>
    <property type="match status" value="1"/>
</dbReference>
<dbReference type="AlphaFoldDB" id="A0A1K2HRC0"/>
<dbReference type="PIRSF" id="PIRSF039003">
    <property type="entry name" value="IscX"/>
    <property type="match status" value="1"/>
</dbReference>
<dbReference type="FunFam" id="1.10.10.600:FF:000001">
    <property type="entry name" value="Fe-S assembly protein IscX"/>
    <property type="match status" value="1"/>
</dbReference>
<dbReference type="Proteomes" id="UP000186513">
    <property type="component" value="Unassembled WGS sequence"/>
</dbReference>
<keyword evidence="2" id="KW-1185">Reference proteome</keyword>
<evidence type="ECO:0000313" key="2">
    <source>
        <dbReference type="Proteomes" id="UP000186513"/>
    </source>
</evidence>